<accession>A0A8B8ZSZ0</accession>
<dbReference type="PANTHER" id="PTHR33470:SF22">
    <property type="entry name" value="POLLEN OLE E 1 ALLERGEN AND EXTENSIN FAMILY PROTEIN"/>
    <property type="match status" value="1"/>
</dbReference>
<evidence type="ECO:0000256" key="1">
    <source>
        <dbReference type="ARBA" id="ARBA00022729"/>
    </source>
</evidence>
<dbReference type="RefSeq" id="XP_038976487.1">
    <property type="nucleotide sequence ID" value="XM_039120559.1"/>
</dbReference>
<proteinExistence type="predicted"/>
<dbReference type="GO" id="GO:0071944">
    <property type="term" value="C:cell periphery"/>
    <property type="evidence" value="ECO:0007669"/>
    <property type="project" value="TreeGrafter"/>
</dbReference>
<gene>
    <name evidence="3" type="primary">LOC120107326</name>
</gene>
<dbReference type="PANTHER" id="PTHR33470">
    <property type="entry name" value="OS01G0164075 PROTEIN"/>
    <property type="match status" value="1"/>
</dbReference>
<dbReference type="Proteomes" id="UP000228380">
    <property type="component" value="Unplaced"/>
</dbReference>
<organism evidence="2 3">
    <name type="scientific">Phoenix dactylifera</name>
    <name type="common">Date palm</name>
    <dbReference type="NCBI Taxonomy" id="42345"/>
    <lineage>
        <taxon>Eukaryota</taxon>
        <taxon>Viridiplantae</taxon>
        <taxon>Streptophyta</taxon>
        <taxon>Embryophyta</taxon>
        <taxon>Tracheophyta</taxon>
        <taxon>Spermatophyta</taxon>
        <taxon>Magnoliopsida</taxon>
        <taxon>Liliopsida</taxon>
        <taxon>Arecaceae</taxon>
        <taxon>Coryphoideae</taxon>
        <taxon>Phoeniceae</taxon>
        <taxon>Phoenix</taxon>
    </lineage>
</organism>
<dbReference type="OrthoDB" id="665669at2759"/>
<dbReference type="GeneID" id="120107326"/>
<reference evidence="3" key="1">
    <citation type="submission" date="2025-08" db="UniProtKB">
        <authorList>
            <consortium name="RefSeq"/>
        </authorList>
    </citation>
    <scope>IDENTIFICATION</scope>
    <source>
        <tissue evidence="3">Young leaves</tissue>
    </source>
</reference>
<dbReference type="KEGG" id="pda:120107326"/>
<keyword evidence="1" id="KW-0732">Signal</keyword>
<dbReference type="Pfam" id="PF01190">
    <property type="entry name" value="Pollen_Ole_e_1"/>
    <property type="match status" value="1"/>
</dbReference>
<name>A0A8B8ZSZ0_PHODC</name>
<sequence>MDLNVKIQEPYWDGTKQNYHGSFWCFFWALFLPAKCGPVGKLLPPSPPPLPPPSPARKPPKPTHDVSVEGVVYCRCKLPGYLKPKDASPLPGALVNLKCGNLSASGKSDARGYFLLHAKFPLLDEKLMKRYVAKWCKVYVVSTPLPACIVPEFLGPKGKGASVYYERKLVARSGYAAIFSARFLELGPASSKMCHT</sequence>
<evidence type="ECO:0000313" key="2">
    <source>
        <dbReference type="Proteomes" id="UP000228380"/>
    </source>
</evidence>
<keyword evidence="2" id="KW-1185">Reference proteome</keyword>
<protein>
    <submittedName>
        <fullName evidence="3">Non-classical arabinogalactan protein 31-like</fullName>
    </submittedName>
</protein>
<evidence type="ECO:0000313" key="3">
    <source>
        <dbReference type="RefSeq" id="XP_038976487.1"/>
    </source>
</evidence>
<dbReference type="AlphaFoldDB" id="A0A8B8ZSZ0"/>